<accession>A0AAP8TTS4</accession>
<evidence type="ECO:0000313" key="2">
    <source>
        <dbReference type="EMBL" id="PNZ68810.1"/>
    </source>
</evidence>
<reference evidence="2 3" key="1">
    <citation type="submission" date="2017-08" db="EMBL/GenBank/DDBJ databases">
        <title>Draft genome sequences of 64 type strains of genus Staph aureus.</title>
        <authorList>
            <person name="Cole K."/>
            <person name="Golubchik T."/>
            <person name="Russell J."/>
            <person name="Foster D."/>
            <person name="Llewelyn M."/>
            <person name="Wilson D."/>
            <person name="Crook D."/>
            <person name="Paul J."/>
        </authorList>
    </citation>
    <scope>NUCLEOTIDE SEQUENCE [LARGE SCALE GENOMIC DNA]</scope>
    <source>
        <strain evidence="2 3">NCTC 12101</strain>
    </source>
</reference>
<evidence type="ECO:0000313" key="3">
    <source>
        <dbReference type="Proteomes" id="UP000242470"/>
    </source>
</evidence>
<proteinExistence type="predicted"/>
<dbReference type="Proteomes" id="UP000242470">
    <property type="component" value="Unassembled WGS sequence"/>
</dbReference>
<dbReference type="AlphaFoldDB" id="A0AAP8TTS4"/>
<evidence type="ECO:0000313" key="1">
    <source>
        <dbReference type="EMBL" id="MDN4533666.1"/>
    </source>
</evidence>
<sequence>MREIIEAVIFSDESSYEIHSHTGVNQGVINDLKDGYRSIDYICYIDAERIYHYGLQKMPVKS</sequence>
<gene>
    <name evidence="2" type="ORF">CD158_02460</name>
    <name evidence="1" type="ORF">QYH67_08855</name>
</gene>
<dbReference type="EMBL" id="PPQW01000009">
    <property type="protein sequence ID" value="PNZ68810.1"/>
    <property type="molecule type" value="Genomic_DNA"/>
</dbReference>
<protein>
    <submittedName>
        <fullName evidence="2">Uncharacterized protein</fullName>
    </submittedName>
</protein>
<dbReference type="Proteomes" id="UP001171687">
    <property type="component" value="Unassembled WGS sequence"/>
</dbReference>
<name>A0AAP8TTS4_9STAP</name>
<reference evidence="1" key="2">
    <citation type="submission" date="2023-07" db="EMBL/GenBank/DDBJ databases">
        <title>Evaluation of the beneficial properties of pineapple isolates.</title>
        <authorList>
            <person name="Adefiranye O."/>
        </authorList>
    </citation>
    <scope>NUCLEOTIDE SEQUENCE</scope>
    <source>
        <strain evidence="1">PAPLE_T1</strain>
    </source>
</reference>
<organism evidence="2 3">
    <name type="scientific">Staphylococcus auricularis</name>
    <dbReference type="NCBI Taxonomy" id="29379"/>
    <lineage>
        <taxon>Bacteria</taxon>
        <taxon>Bacillati</taxon>
        <taxon>Bacillota</taxon>
        <taxon>Bacilli</taxon>
        <taxon>Bacillales</taxon>
        <taxon>Staphylococcaceae</taxon>
        <taxon>Staphylococcus</taxon>
    </lineage>
</organism>
<dbReference type="RefSeq" id="WP_059107426.1">
    <property type="nucleotide sequence ID" value="NZ_AP024589.1"/>
</dbReference>
<dbReference type="EMBL" id="JAUHQC010000011">
    <property type="protein sequence ID" value="MDN4533666.1"/>
    <property type="molecule type" value="Genomic_DNA"/>
</dbReference>
<dbReference type="GeneID" id="64981415"/>
<comment type="caution">
    <text evidence="2">The sequence shown here is derived from an EMBL/GenBank/DDBJ whole genome shotgun (WGS) entry which is preliminary data.</text>
</comment>